<dbReference type="AlphaFoldDB" id="A0A0G4G5S0"/>
<evidence type="ECO:0000256" key="1">
    <source>
        <dbReference type="SAM" id="Phobius"/>
    </source>
</evidence>
<feature type="transmembrane region" description="Helical" evidence="1">
    <location>
        <begin position="12"/>
        <end position="35"/>
    </location>
</feature>
<keyword evidence="1" id="KW-0812">Transmembrane</keyword>
<protein>
    <recommendedName>
        <fullName evidence="2">2TM domain-containing protein</fullName>
    </recommendedName>
</protein>
<feature type="transmembrane region" description="Helical" evidence="1">
    <location>
        <begin position="47"/>
        <end position="69"/>
    </location>
</feature>
<keyword evidence="1" id="KW-0472">Membrane</keyword>
<proteinExistence type="predicted"/>
<reference evidence="3" key="1">
    <citation type="submission" date="2014-11" db="EMBL/GenBank/DDBJ databases">
        <authorList>
            <person name="Otto D Thomas"/>
            <person name="Naeem Raeece"/>
        </authorList>
    </citation>
    <scope>NUCLEOTIDE SEQUENCE</scope>
</reference>
<organism evidence="3">
    <name type="scientific">Chromera velia CCMP2878</name>
    <dbReference type="NCBI Taxonomy" id="1169474"/>
    <lineage>
        <taxon>Eukaryota</taxon>
        <taxon>Sar</taxon>
        <taxon>Alveolata</taxon>
        <taxon>Colpodellida</taxon>
        <taxon>Chromeraceae</taxon>
        <taxon>Chromera</taxon>
    </lineage>
</organism>
<gene>
    <name evidence="3" type="ORF">Cvel_4208</name>
</gene>
<evidence type="ECO:0000313" key="3">
    <source>
        <dbReference type="EMBL" id="CEM23720.1"/>
    </source>
</evidence>
<dbReference type="VEuPathDB" id="CryptoDB:Cvel_4208"/>
<name>A0A0G4G5S0_9ALVE</name>
<accession>A0A0G4G5S0</accession>
<dbReference type="EMBL" id="CDMZ01000904">
    <property type="protein sequence ID" value="CEM23720.1"/>
    <property type="molecule type" value="Genomic_DNA"/>
</dbReference>
<dbReference type="Pfam" id="PF13239">
    <property type="entry name" value="2TM"/>
    <property type="match status" value="1"/>
</dbReference>
<evidence type="ECO:0000259" key="2">
    <source>
        <dbReference type="Pfam" id="PF13239"/>
    </source>
</evidence>
<dbReference type="InterPro" id="IPR025698">
    <property type="entry name" value="2TM_dom"/>
</dbReference>
<sequence>MATTGGGSFQPNVVFLVWLCHFYIWAAISAFLAVINLITTLLLPPWFLFPAVGWGFAVAIHAGITHVLVGQDHFTRGWESLVVAYIPEWAQKFGKKAFEDLSAKLQERTSGGGGARSTE</sequence>
<feature type="domain" description="2TM" evidence="2">
    <location>
        <begin position="21"/>
        <end position="79"/>
    </location>
</feature>
<keyword evidence="1" id="KW-1133">Transmembrane helix</keyword>